<evidence type="ECO:0000256" key="8">
    <source>
        <dbReference type="ARBA" id="ARBA00022692"/>
    </source>
</evidence>
<evidence type="ECO:0000256" key="6">
    <source>
        <dbReference type="ARBA" id="ARBA00022448"/>
    </source>
</evidence>
<dbReference type="GO" id="GO:0008137">
    <property type="term" value="F:NADH dehydrogenase (ubiquinone) activity"/>
    <property type="evidence" value="ECO:0007669"/>
    <property type="project" value="UniProtKB-EC"/>
</dbReference>
<evidence type="ECO:0000256" key="10">
    <source>
        <dbReference type="ARBA" id="ARBA00022967"/>
    </source>
</evidence>
<dbReference type="PANTHER" id="PTHR46552">
    <property type="entry name" value="NADH-UBIQUINONE OXIDOREDUCTASE CHAIN 2"/>
    <property type="match status" value="1"/>
</dbReference>
<keyword evidence="15 18" id="KW-0496">Mitochondrion</keyword>
<evidence type="ECO:0000256" key="1">
    <source>
        <dbReference type="ARBA" id="ARBA00003257"/>
    </source>
</evidence>
<keyword evidence="13 18" id="KW-0520">NAD</keyword>
<keyword evidence="7 18" id="KW-0679">Respiratory chain</keyword>
<evidence type="ECO:0000256" key="2">
    <source>
        <dbReference type="ARBA" id="ARBA00004448"/>
    </source>
</evidence>
<evidence type="ECO:0000256" key="18">
    <source>
        <dbReference type="RuleBase" id="RU003403"/>
    </source>
</evidence>
<dbReference type="InterPro" id="IPR001750">
    <property type="entry name" value="ND/Mrp_TM"/>
</dbReference>
<organism evidence="20">
    <name type="scientific">Cucujoidea sp. 3 KM-2017</name>
    <dbReference type="NCBI Taxonomy" id="2219367"/>
    <lineage>
        <taxon>Eukaryota</taxon>
        <taxon>Metazoa</taxon>
        <taxon>Ecdysozoa</taxon>
        <taxon>Arthropoda</taxon>
        <taxon>Hexapoda</taxon>
        <taxon>Insecta</taxon>
        <taxon>Pterygota</taxon>
        <taxon>Neoptera</taxon>
        <taxon>Endopterygota</taxon>
        <taxon>Coleoptera</taxon>
        <taxon>Polyphaga</taxon>
        <taxon>Cucujiformia</taxon>
    </lineage>
</organism>
<feature type="transmembrane region" description="Helical" evidence="18">
    <location>
        <begin position="195"/>
        <end position="219"/>
    </location>
</feature>
<keyword evidence="12 18" id="KW-1133">Transmembrane helix</keyword>
<evidence type="ECO:0000256" key="7">
    <source>
        <dbReference type="ARBA" id="ARBA00022660"/>
    </source>
</evidence>
<feature type="transmembrane region" description="Helical" evidence="18">
    <location>
        <begin position="145"/>
        <end position="164"/>
    </location>
</feature>
<evidence type="ECO:0000256" key="12">
    <source>
        <dbReference type="ARBA" id="ARBA00022989"/>
    </source>
</evidence>
<dbReference type="EMBL" id="MG193393">
    <property type="protein sequence ID" value="AXS65380.1"/>
    <property type="molecule type" value="Genomic_DNA"/>
</dbReference>
<evidence type="ECO:0000256" key="16">
    <source>
        <dbReference type="ARBA" id="ARBA00023136"/>
    </source>
</evidence>
<comment type="similarity">
    <text evidence="3 18">Belongs to the complex I subunit 2 family.</text>
</comment>
<comment type="function">
    <text evidence="1">Core subunit of the mitochondrial membrane respiratory chain NADH dehydrogenase (Complex I) that is believed to belong to the minimal assembly required for catalysis. Complex I functions in the transfer of electrons from NADH to the respiratory chain. The immediate electron acceptor for the enzyme is believed to be ubiquinone.</text>
</comment>
<feature type="transmembrane region" description="Helical" evidence="18">
    <location>
        <begin position="84"/>
        <end position="110"/>
    </location>
</feature>
<name>A0A346RH33_9CUCU</name>
<dbReference type="InterPro" id="IPR050175">
    <property type="entry name" value="Complex_I_Subunit_2"/>
</dbReference>
<keyword evidence="14 18" id="KW-0830">Ubiquinone</keyword>
<evidence type="ECO:0000256" key="17">
    <source>
        <dbReference type="ARBA" id="ARBA00049551"/>
    </source>
</evidence>
<evidence type="ECO:0000256" key="9">
    <source>
        <dbReference type="ARBA" id="ARBA00022792"/>
    </source>
</evidence>
<evidence type="ECO:0000256" key="5">
    <source>
        <dbReference type="ARBA" id="ARBA00021008"/>
    </source>
</evidence>
<protein>
    <recommendedName>
        <fullName evidence="5 18">NADH-ubiquinone oxidoreductase chain 2</fullName>
        <ecNumber evidence="4 18">7.1.1.2</ecNumber>
    </recommendedName>
</protein>
<evidence type="ECO:0000256" key="11">
    <source>
        <dbReference type="ARBA" id="ARBA00022982"/>
    </source>
</evidence>
<feature type="transmembrane region" description="Helical" evidence="18">
    <location>
        <begin position="58"/>
        <end position="78"/>
    </location>
</feature>
<keyword evidence="9 18" id="KW-0999">Mitochondrion inner membrane</keyword>
<feature type="transmembrane region" description="Helical" evidence="18">
    <location>
        <begin position="122"/>
        <end position="139"/>
    </location>
</feature>
<feature type="transmembrane region" description="Helical" evidence="18">
    <location>
        <begin position="12"/>
        <end position="37"/>
    </location>
</feature>
<geneLocation type="mitochondrion" evidence="20"/>
<keyword evidence="6" id="KW-0813">Transport</keyword>
<feature type="transmembrane region" description="Helical" evidence="18">
    <location>
        <begin position="263"/>
        <end position="289"/>
    </location>
</feature>
<evidence type="ECO:0000256" key="14">
    <source>
        <dbReference type="ARBA" id="ARBA00023075"/>
    </source>
</evidence>
<proteinExistence type="inferred from homology"/>
<evidence type="ECO:0000256" key="15">
    <source>
        <dbReference type="ARBA" id="ARBA00023128"/>
    </source>
</evidence>
<accession>A0A346RH33</accession>
<feature type="transmembrane region" description="Helical" evidence="18">
    <location>
        <begin position="231"/>
        <end position="251"/>
    </location>
</feature>
<feature type="domain" description="NADH:quinone oxidoreductase/Mrp antiporter transmembrane" evidence="19">
    <location>
        <begin position="22"/>
        <end position="282"/>
    </location>
</feature>
<dbReference type="PANTHER" id="PTHR46552:SF1">
    <property type="entry name" value="NADH-UBIQUINONE OXIDOREDUCTASE CHAIN 2"/>
    <property type="match status" value="1"/>
</dbReference>
<reference evidence="20" key="1">
    <citation type="journal article" date="2018" name="J. ISSAAS">
        <title>The contribution of mitochondrial metagenomics to large-scale data mining and phylogenetic analysis of Coleoptera.</title>
        <authorList>
            <person name="Miller K."/>
            <person name="Linard B."/>
            <person name="Motyka M."/>
            <person name="Bocek M."/>
            <person name="Vogler A.P."/>
        </authorList>
    </citation>
    <scope>NUCLEOTIDE SEQUENCE</scope>
</reference>
<dbReference type="GO" id="GO:0005743">
    <property type="term" value="C:mitochondrial inner membrane"/>
    <property type="evidence" value="ECO:0007669"/>
    <property type="project" value="UniProtKB-SubCell"/>
</dbReference>
<dbReference type="PRINTS" id="PR01436">
    <property type="entry name" value="NADHDHGNASE2"/>
</dbReference>
<gene>
    <name evidence="20" type="primary">nad2</name>
</gene>
<evidence type="ECO:0000256" key="3">
    <source>
        <dbReference type="ARBA" id="ARBA00007012"/>
    </source>
</evidence>
<evidence type="ECO:0000259" key="19">
    <source>
        <dbReference type="Pfam" id="PF00361"/>
    </source>
</evidence>
<keyword evidence="11 18" id="KW-0249">Electron transport</keyword>
<sequence>MYFYKLLFMNTLMLGTLITISSYSWLSMWMGLEINLLSFIPLMNNNKNILNSESSIKYFISQSMASIMLLFFITFMLMNLKFPLSNYIIFMMINSSMFMKMGAAPFHFWFPMVMEGLTWNNSLILLTWQKIAPMILIYYSIKSNIYIMMIIMMCALIGSINGLNQINLQKILAYSSINHMSWMISMLMYSSSMWMMYFLIYSIITLNIIFFFKTLNVYMIKQLYLKMNNFIINKMIFSINFLSLSGLPPFLGFMPKWITIKLLIFNNMILLSFIMIMCSLITLFFYFRLMISSAIFFYPMTKNLNKIPLLLYFINFINLIMLIFMNFILI</sequence>
<comment type="subcellular location">
    <subcellularLocation>
        <location evidence="2 18">Mitochondrion inner membrane</location>
        <topology evidence="2 18">Multi-pass membrane protein</topology>
    </subcellularLocation>
</comment>
<comment type="catalytic activity">
    <reaction evidence="17 18">
        <text>a ubiquinone + NADH + 5 H(+)(in) = a ubiquinol + NAD(+) + 4 H(+)(out)</text>
        <dbReference type="Rhea" id="RHEA:29091"/>
        <dbReference type="Rhea" id="RHEA-COMP:9565"/>
        <dbReference type="Rhea" id="RHEA-COMP:9566"/>
        <dbReference type="ChEBI" id="CHEBI:15378"/>
        <dbReference type="ChEBI" id="CHEBI:16389"/>
        <dbReference type="ChEBI" id="CHEBI:17976"/>
        <dbReference type="ChEBI" id="CHEBI:57540"/>
        <dbReference type="ChEBI" id="CHEBI:57945"/>
        <dbReference type="EC" id="7.1.1.2"/>
    </reaction>
</comment>
<evidence type="ECO:0000313" key="20">
    <source>
        <dbReference type="EMBL" id="AXS65380.1"/>
    </source>
</evidence>
<comment type="function">
    <text evidence="18">Core subunit of the mitochondrial membrane respiratory chain NADH dehydrogenase (Complex I) which catalyzes electron transfer from NADH through the respiratory chain, using ubiquinone as an electron acceptor. Essential for the catalytic activity and assembly of complex I.</text>
</comment>
<evidence type="ECO:0000256" key="4">
    <source>
        <dbReference type="ARBA" id="ARBA00012944"/>
    </source>
</evidence>
<keyword evidence="8 18" id="KW-0812">Transmembrane</keyword>
<dbReference type="GO" id="GO:0006120">
    <property type="term" value="P:mitochondrial electron transport, NADH to ubiquinone"/>
    <property type="evidence" value="ECO:0007669"/>
    <property type="project" value="InterPro"/>
</dbReference>
<feature type="transmembrane region" description="Helical" evidence="18">
    <location>
        <begin position="309"/>
        <end position="329"/>
    </location>
</feature>
<evidence type="ECO:0000256" key="13">
    <source>
        <dbReference type="ARBA" id="ARBA00023027"/>
    </source>
</evidence>
<dbReference type="Pfam" id="PF00361">
    <property type="entry name" value="Proton_antipo_M"/>
    <property type="match status" value="1"/>
</dbReference>
<keyword evidence="10 18" id="KW-1278">Translocase</keyword>
<dbReference type="InterPro" id="IPR003917">
    <property type="entry name" value="NADH_UbQ_OxRdtase_chain2"/>
</dbReference>
<keyword evidence="16 18" id="KW-0472">Membrane</keyword>
<dbReference type="EC" id="7.1.1.2" evidence="4 18"/>
<dbReference type="AlphaFoldDB" id="A0A346RH33"/>